<reference evidence="3 4" key="1">
    <citation type="submission" date="2017-09" db="EMBL/GenBank/DDBJ databases">
        <title>Depth-based differentiation of microbial function through sediment-hosted aquifers and enrichment of novel symbionts in the deep terrestrial subsurface.</title>
        <authorList>
            <person name="Probst A.J."/>
            <person name="Ladd B."/>
            <person name="Jarett J.K."/>
            <person name="Geller-Mcgrath D.E."/>
            <person name="Sieber C.M."/>
            <person name="Emerson J.B."/>
            <person name="Anantharaman K."/>
            <person name="Thomas B.C."/>
            <person name="Malmstrom R."/>
            <person name="Stieglmeier M."/>
            <person name="Klingl A."/>
            <person name="Woyke T."/>
            <person name="Ryan C.M."/>
            <person name="Banfield J.F."/>
        </authorList>
    </citation>
    <scope>NUCLEOTIDE SEQUENCE [LARGE SCALE GENOMIC DNA]</scope>
    <source>
        <strain evidence="3">CG10_big_fil_rev_8_21_14_0_10_51_16</strain>
    </source>
</reference>
<gene>
    <name evidence="3" type="ORF">COV10_04095</name>
</gene>
<protein>
    <submittedName>
        <fullName evidence="3">Aminoacyl-tRNA deacylase</fullName>
    </submittedName>
</protein>
<name>A0A2H0RDT9_9BACT</name>
<dbReference type="SUPFAM" id="SSF55826">
    <property type="entry name" value="YbaK/ProRS associated domain"/>
    <property type="match status" value="1"/>
</dbReference>
<evidence type="ECO:0000313" key="3">
    <source>
        <dbReference type="EMBL" id="PIR44653.1"/>
    </source>
</evidence>
<dbReference type="Pfam" id="PF04073">
    <property type="entry name" value="tRNA_edit"/>
    <property type="match status" value="1"/>
</dbReference>
<comment type="caution">
    <text evidence="3">The sequence shown here is derived from an EMBL/GenBank/DDBJ whole genome shotgun (WGS) entry which is preliminary data.</text>
</comment>
<evidence type="ECO:0000313" key="4">
    <source>
        <dbReference type="Proteomes" id="UP000228767"/>
    </source>
</evidence>
<dbReference type="InterPro" id="IPR007214">
    <property type="entry name" value="YbaK/aa-tRNA-synth-assoc-dom"/>
</dbReference>
<sequence>MKPEQYLDSHNITYARHEHPPVFTVEDGLAHTARIPGMACKNLFLRDQNKTRYLLAVIPANKRADLKSLALVTSVSKLSFASPKDLEEKLGLTPGSVSPFGLINDVSLHVELWIDNEVSRAPIVTFHPNQNTATLELTQEMFQRYLESLKHSLHTF</sequence>
<proteinExistence type="inferred from homology"/>
<dbReference type="PANTHER" id="PTHR31423">
    <property type="entry name" value="YBAK DOMAIN-CONTAINING PROTEIN"/>
    <property type="match status" value="1"/>
</dbReference>
<organism evidence="3 4">
    <name type="scientific">Candidatus Vogelbacteria bacterium CG10_big_fil_rev_8_21_14_0_10_51_16</name>
    <dbReference type="NCBI Taxonomy" id="1975045"/>
    <lineage>
        <taxon>Bacteria</taxon>
        <taxon>Candidatus Vogeliibacteriota</taxon>
    </lineage>
</organism>
<dbReference type="CDD" id="cd04335">
    <property type="entry name" value="PrdX_deacylase"/>
    <property type="match status" value="1"/>
</dbReference>
<dbReference type="Gene3D" id="3.90.960.10">
    <property type="entry name" value="YbaK/aminoacyl-tRNA synthetase-associated domain"/>
    <property type="match status" value="1"/>
</dbReference>
<dbReference type="GO" id="GO:0002161">
    <property type="term" value="F:aminoacyl-tRNA deacylase activity"/>
    <property type="evidence" value="ECO:0007669"/>
    <property type="project" value="InterPro"/>
</dbReference>
<dbReference type="InterPro" id="IPR040285">
    <property type="entry name" value="ProX/PRXD1"/>
</dbReference>
<dbReference type="Proteomes" id="UP000228767">
    <property type="component" value="Unassembled WGS sequence"/>
</dbReference>
<accession>A0A2H0RDT9</accession>
<dbReference type="PANTHER" id="PTHR31423:SF3">
    <property type="entry name" value="PROLYL-TRNA SYNTHETASE ASSOCIATED DOMAIN-CONTAINING PROTEIN 1-RELATED"/>
    <property type="match status" value="1"/>
</dbReference>
<dbReference type="EMBL" id="PCYI01000025">
    <property type="protein sequence ID" value="PIR44653.1"/>
    <property type="molecule type" value="Genomic_DNA"/>
</dbReference>
<dbReference type="AlphaFoldDB" id="A0A2H0RDT9"/>
<feature type="domain" description="YbaK/aminoacyl-tRNA synthetase-associated" evidence="2">
    <location>
        <begin position="19"/>
        <end position="144"/>
    </location>
</feature>
<comment type="similarity">
    <text evidence="1">Belongs to the PRORSD1 family.</text>
</comment>
<dbReference type="InterPro" id="IPR036754">
    <property type="entry name" value="YbaK/aa-tRNA-synt-asso_dom_sf"/>
</dbReference>
<evidence type="ECO:0000256" key="1">
    <source>
        <dbReference type="ARBA" id="ARBA00010201"/>
    </source>
</evidence>
<evidence type="ECO:0000259" key="2">
    <source>
        <dbReference type="Pfam" id="PF04073"/>
    </source>
</evidence>